<feature type="transmembrane region" description="Helical" evidence="8">
    <location>
        <begin position="287"/>
        <end position="309"/>
    </location>
</feature>
<keyword evidence="3 8" id="KW-0812">Transmembrane</keyword>
<keyword evidence="11" id="KW-1185">Reference proteome</keyword>
<dbReference type="EMBL" id="LN885173">
    <property type="protein sequence ID" value="CUQ99322.1"/>
    <property type="molecule type" value="mRNA"/>
</dbReference>
<evidence type="ECO:0000256" key="2">
    <source>
        <dbReference type="ARBA" id="ARBA00022475"/>
    </source>
</evidence>
<keyword evidence="5 8" id="KW-0472">Membrane</keyword>
<reference evidence="10" key="3">
    <citation type="submission" date="2020-12" db="EMBL/GenBank/DDBJ databases">
        <authorList>
            <person name="Kanost M."/>
        </authorList>
    </citation>
    <scope>NUCLEOTIDE SEQUENCE</scope>
</reference>
<dbReference type="AlphaFoldDB" id="A0A5K8B143"/>
<gene>
    <name evidence="9" type="primary">IR3</name>
    <name evidence="10" type="ORF">O3G_MSEX014945</name>
</gene>
<reference evidence="10" key="2">
    <citation type="journal article" date="2016" name="Insect Biochem. Mol. Biol.">
        <title>Multifaceted biological insights from a draft genome sequence of the tobacco hornworm moth, Manduca sexta.</title>
        <authorList>
            <person name="Kanost M.R."/>
            <person name="Arrese E.L."/>
            <person name="Cao X."/>
            <person name="Chen Y.R."/>
            <person name="Chellapilla S."/>
            <person name="Goldsmith M.R."/>
            <person name="Grosse-Wilde E."/>
            <person name="Heckel D.G."/>
            <person name="Herndon N."/>
            <person name="Jiang H."/>
            <person name="Papanicolaou A."/>
            <person name="Qu J."/>
            <person name="Soulages J.L."/>
            <person name="Vogel H."/>
            <person name="Walters J."/>
            <person name="Waterhouse R.M."/>
            <person name="Ahn S.J."/>
            <person name="Almeida F.C."/>
            <person name="An C."/>
            <person name="Aqrawi P."/>
            <person name="Bretschneider A."/>
            <person name="Bryant W.B."/>
            <person name="Bucks S."/>
            <person name="Chao H."/>
            <person name="Chevignon G."/>
            <person name="Christen J.M."/>
            <person name="Clarke D.F."/>
            <person name="Dittmer N.T."/>
            <person name="Ferguson L.C.F."/>
            <person name="Garavelou S."/>
            <person name="Gordon K.H.J."/>
            <person name="Gunaratna R.T."/>
            <person name="Han Y."/>
            <person name="Hauser F."/>
            <person name="He Y."/>
            <person name="Heidel-Fischer H."/>
            <person name="Hirsh A."/>
            <person name="Hu Y."/>
            <person name="Jiang H."/>
            <person name="Kalra D."/>
            <person name="Klinner C."/>
            <person name="Konig C."/>
            <person name="Kovar C."/>
            <person name="Kroll A.R."/>
            <person name="Kuwar S.S."/>
            <person name="Lee S.L."/>
            <person name="Lehman R."/>
            <person name="Li K."/>
            <person name="Li Z."/>
            <person name="Liang H."/>
            <person name="Lovelace S."/>
            <person name="Lu Z."/>
            <person name="Mansfield J.H."/>
            <person name="McCulloch K.J."/>
            <person name="Mathew T."/>
            <person name="Morton B."/>
            <person name="Muzny D.M."/>
            <person name="Neunemann D."/>
            <person name="Ongeri F."/>
            <person name="Pauchet Y."/>
            <person name="Pu L.L."/>
            <person name="Pyrousis I."/>
            <person name="Rao X.J."/>
            <person name="Redding A."/>
            <person name="Roesel C."/>
            <person name="Sanchez-Gracia A."/>
            <person name="Schaack S."/>
            <person name="Shukla A."/>
            <person name="Tetreau G."/>
            <person name="Wang Y."/>
            <person name="Xiong G.H."/>
            <person name="Traut W."/>
            <person name="Walsh T.K."/>
            <person name="Worley K.C."/>
            <person name="Wu D."/>
            <person name="Wu W."/>
            <person name="Wu Y.Q."/>
            <person name="Zhang X."/>
            <person name="Zou Z."/>
            <person name="Zucker H."/>
            <person name="Briscoe A.D."/>
            <person name="Burmester T."/>
            <person name="Clem R.J."/>
            <person name="Feyereisen R."/>
            <person name="Grimmelikhuijzen C.J.P."/>
            <person name="Hamodrakas S.J."/>
            <person name="Hansson B.S."/>
            <person name="Huguet E."/>
            <person name="Jermiin L.S."/>
            <person name="Lan Q."/>
            <person name="Lehman H.K."/>
            <person name="Lorenzen M."/>
            <person name="Merzendorfer H."/>
            <person name="Michalopoulos I."/>
            <person name="Morton D.B."/>
            <person name="Muthukrishnan S."/>
            <person name="Oakeshott J.G."/>
            <person name="Palmer W."/>
            <person name="Park Y."/>
            <person name="Passarelli A.L."/>
            <person name="Rozas J."/>
            <person name="Schwartz L.M."/>
            <person name="Smith W."/>
            <person name="Southgate A."/>
            <person name="Vilcinskas A."/>
            <person name="Vogt R."/>
            <person name="Wang P."/>
            <person name="Werren J."/>
            <person name="Yu X.Q."/>
            <person name="Zhou J.J."/>
            <person name="Brown S.J."/>
            <person name="Scherer S.E."/>
            <person name="Richards S."/>
            <person name="Blissard G.W."/>
        </authorList>
    </citation>
    <scope>NUCLEOTIDE SEQUENCE</scope>
</reference>
<evidence type="ECO:0000256" key="1">
    <source>
        <dbReference type="ARBA" id="ARBA00004651"/>
    </source>
</evidence>
<dbReference type="PANTHER" id="PTHR42643:SF32">
    <property type="entry name" value="IONOTROPIC RECEPTOR 31A, ISOFORM C-RELATED"/>
    <property type="match status" value="1"/>
</dbReference>
<dbReference type="SUPFAM" id="SSF53850">
    <property type="entry name" value="Periplasmic binding protein-like II"/>
    <property type="match status" value="1"/>
</dbReference>
<feature type="transmembrane region" description="Helical" evidence="8">
    <location>
        <begin position="47"/>
        <end position="68"/>
    </location>
</feature>
<keyword evidence="7" id="KW-0325">Glycoprotein</keyword>
<sequence length="325" mass="38109">MSLRQDLLEFAYPIQPIYKWRFGFLLLLPEENNYFQLFYSKPFTRPLWNSLYIAAFIICIIFFLLQLWEKRVVGKVQENGITYEMLVVMGSYCQHIPPLHSALSSRRTAYFVFLIFSYVIYSFYTSNLLSHLVNDRKIVTDITTLSTNDFDFVIIDHAKFILEYYHPLPKGSLSALIKKLIGLESVTILDGLRKVKEGNCALLSDYITLNPYIRMAFNSDELCDLIQVDLFTDITKYFFTSKNFTYKEQIKIGIQRINEVGILRRLLNENLAPVPNCHPTKHFQTKIIQIFVPLTTLLCAYGLSLLILLGECYYFKRYRLFPYTD</sequence>
<protein>
    <submittedName>
        <fullName evidence="9">Ionotropic receptor 3</fullName>
    </submittedName>
</protein>
<name>A0A5K8B143_MANSE</name>
<accession>A0A5K8B143</accession>
<proteinExistence type="evidence at transcript level"/>
<keyword evidence="4 8" id="KW-1133">Transmembrane helix</keyword>
<dbReference type="PANTHER" id="PTHR42643">
    <property type="entry name" value="IONOTROPIC RECEPTOR 20A-RELATED"/>
    <property type="match status" value="1"/>
</dbReference>
<evidence type="ECO:0000313" key="11">
    <source>
        <dbReference type="Proteomes" id="UP000791440"/>
    </source>
</evidence>
<dbReference type="EMBL" id="JH669372">
    <property type="protein sequence ID" value="KAG6465124.1"/>
    <property type="molecule type" value="Genomic_DNA"/>
</dbReference>
<evidence type="ECO:0000313" key="9">
    <source>
        <dbReference type="EMBL" id="CUQ99322.1"/>
    </source>
</evidence>
<dbReference type="InterPro" id="IPR052192">
    <property type="entry name" value="Insect_Ionotropic_Sensory_Rcpt"/>
</dbReference>
<dbReference type="OrthoDB" id="7282562at2759"/>
<evidence type="ECO:0000256" key="3">
    <source>
        <dbReference type="ARBA" id="ARBA00022692"/>
    </source>
</evidence>
<evidence type="ECO:0000256" key="7">
    <source>
        <dbReference type="ARBA" id="ARBA00023180"/>
    </source>
</evidence>
<comment type="subcellular location">
    <subcellularLocation>
        <location evidence="1">Cell membrane</location>
        <topology evidence="1">Multi-pass membrane protein</topology>
    </subcellularLocation>
</comment>
<dbReference type="Gene3D" id="1.10.287.70">
    <property type="match status" value="1"/>
</dbReference>
<evidence type="ECO:0000313" key="10">
    <source>
        <dbReference type="EMBL" id="KAG6465124.1"/>
    </source>
</evidence>
<feature type="transmembrane region" description="Helical" evidence="8">
    <location>
        <begin position="108"/>
        <end position="124"/>
    </location>
</feature>
<dbReference type="GO" id="GO:0005886">
    <property type="term" value="C:plasma membrane"/>
    <property type="evidence" value="ECO:0007669"/>
    <property type="project" value="UniProtKB-SubCell"/>
</dbReference>
<keyword evidence="2" id="KW-1003">Cell membrane</keyword>
<organism evidence="9">
    <name type="scientific">Manduca sexta</name>
    <name type="common">Tobacco hawkmoth</name>
    <name type="synonym">Tobacco hornworm</name>
    <dbReference type="NCBI Taxonomy" id="7130"/>
    <lineage>
        <taxon>Eukaryota</taxon>
        <taxon>Metazoa</taxon>
        <taxon>Ecdysozoa</taxon>
        <taxon>Arthropoda</taxon>
        <taxon>Hexapoda</taxon>
        <taxon>Insecta</taxon>
        <taxon>Pterygota</taxon>
        <taxon>Neoptera</taxon>
        <taxon>Endopterygota</taxon>
        <taxon>Lepidoptera</taxon>
        <taxon>Glossata</taxon>
        <taxon>Ditrysia</taxon>
        <taxon>Bombycoidea</taxon>
        <taxon>Sphingidae</taxon>
        <taxon>Sphinginae</taxon>
        <taxon>Sphingini</taxon>
        <taxon>Manduca</taxon>
    </lineage>
</organism>
<evidence type="ECO:0000256" key="8">
    <source>
        <dbReference type="SAM" id="Phobius"/>
    </source>
</evidence>
<evidence type="ECO:0000256" key="5">
    <source>
        <dbReference type="ARBA" id="ARBA00023136"/>
    </source>
</evidence>
<keyword evidence="6 9" id="KW-0675">Receptor</keyword>
<evidence type="ECO:0000256" key="4">
    <source>
        <dbReference type="ARBA" id="ARBA00022989"/>
    </source>
</evidence>
<dbReference type="Proteomes" id="UP000791440">
    <property type="component" value="Unassembled WGS sequence"/>
</dbReference>
<evidence type="ECO:0000256" key="6">
    <source>
        <dbReference type="ARBA" id="ARBA00023170"/>
    </source>
</evidence>
<reference evidence="9" key="1">
    <citation type="journal article" date="2015" name="Insect Biochem. Mol. Biol.">
        <title>A reference gene set for chemosensory receptor genes of Manduca sexta.</title>
        <authorList>
            <person name="Koenig C."/>
            <person name="Hirsh A."/>
            <person name="Bucks S."/>
            <person name="Klinner C."/>
            <person name="Vogel H."/>
            <person name="Shukla A."/>
            <person name="Mansfield J.H."/>
            <person name="Morton B."/>
            <person name="Hansson B.S."/>
            <person name="Grosse-Wilde E."/>
        </authorList>
    </citation>
    <scope>NUCLEOTIDE SEQUENCE</scope>
</reference>